<dbReference type="GO" id="GO:0005524">
    <property type="term" value="F:ATP binding"/>
    <property type="evidence" value="ECO:0007669"/>
    <property type="project" value="UniProtKB-KW"/>
</dbReference>
<dbReference type="InterPro" id="IPR034646">
    <property type="entry name" value="ADCK3_dom"/>
</dbReference>
<dbReference type="InterPro" id="IPR004147">
    <property type="entry name" value="ABC1_dom"/>
</dbReference>
<dbReference type="PANTHER" id="PTHR43851:SF3">
    <property type="entry name" value="COENZYME Q8"/>
    <property type="match status" value="1"/>
</dbReference>
<dbReference type="GO" id="GO:0006744">
    <property type="term" value="P:ubiquinone biosynthetic process"/>
    <property type="evidence" value="ECO:0007669"/>
    <property type="project" value="TreeGrafter"/>
</dbReference>
<keyword evidence="3" id="KW-0547">Nucleotide-binding</keyword>
<evidence type="ECO:0000313" key="7">
    <source>
        <dbReference type="Proteomes" id="UP000613160"/>
    </source>
</evidence>
<dbReference type="Proteomes" id="UP000613160">
    <property type="component" value="Unassembled WGS sequence"/>
</dbReference>
<accession>A0A916XW12</accession>
<dbReference type="GO" id="GO:0016740">
    <property type="term" value="F:transferase activity"/>
    <property type="evidence" value="ECO:0007669"/>
    <property type="project" value="UniProtKB-KW"/>
</dbReference>
<dbReference type="PANTHER" id="PTHR43851">
    <property type="match status" value="1"/>
</dbReference>
<keyword evidence="4" id="KW-0067">ATP-binding</keyword>
<reference evidence="6" key="2">
    <citation type="submission" date="2020-09" db="EMBL/GenBank/DDBJ databases">
        <authorList>
            <person name="Sun Q."/>
            <person name="Zhou Y."/>
        </authorList>
    </citation>
    <scope>NUCLEOTIDE SEQUENCE</scope>
    <source>
        <strain evidence="6">CGMCC 1.15493</strain>
    </source>
</reference>
<evidence type="ECO:0000256" key="1">
    <source>
        <dbReference type="ARBA" id="ARBA00009670"/>
    </source>
</evidence>
<reference evidence="6" key="1">
    <citation type="journal article" date="2014" name="Int. J. Syst. Evol. Microbiol.">
        <title>Complete genome sequence of Corynebacterium casei LMG S-19264T (=DSM 44701T), isolated from a smear-ripened cheese.</title>
        <authorList>
            <consortium name="US DOE Joint Genome Institute (JGI-PGF)"/>
            <person name="Walter F."/>
            <person name="Albersmeier A."/>
            <person name="Kalinowski J."/>
            <person name="Ruckert C."/>
        </authorList>
    </citation>
    <scope>NUCLEOTIDE SEQUENCE</scope>
    <source>
        <strain evidence="6">CGMCC 1.15493</strain>
    </source>
</reference>
<dbReference type="AlphaFoldDB" id="A0A916XW12"/>
<dbReference type="EMBL" id="BMJJ01000003">
    <property type="protein sequence ID" value="GGD15324.1"/>
    <property type="molecule type" value="Genomic_DNA"/>
</dbReference>
<dbReference type="CDD" id="cd13970">
    <property type="entry name" value="ABC1_ADCK3"/>
    <property type="match status" value="1"/>
</dbReference>
<comment type="caution">
    <text evidence="6">The sequence shown here is derived from an EMBL/GenBank/DDBJ whole genome shotgun (WGS) entry which is preliminary data.</text>
</comment>
<gene>
    <name evidence="6" type="primary">abc1</name>
    <name evidence="6" type="ORF">GCM10011335_17660</name>
</gene>
<dbReference type="Pfam" id="PF03109">
    <property type="entry name" value="ABC1"/>
    <property type="match status" value="1"/>
</dbReference>
<evidence type="ECO:0000256" key="4">
    <source>
        <dbReference type="ARBA" id="ARBA00022840"/>
    </source>
</evidence>
<sequence>MAAGVAGGMLLDGASRFARGERPRLEDLLMTPANVLKLTGQLAHLRGAAMKMGQLISMEAGEFLPPELSAIMARLRADAEPMPRHQIQSVLDRAWGPGWASRFETFSFRPIAAASIGQVHRVLTKDGRDLAVKIQYPGIRRSIDSDVDNVATLLRLSGLVPRHLDIGPLLGEAKRQLHEEADYAREADWLERFAALLGDNPDFLLPDVHRDLSGDTILAMTYIASVPIETLERAPQEERDRAARLLLDLAFRELFDFQLMQTDPNLANFRYQPETRRIVLLDFGATRAFSAPFAEACRALAAAGLADDRSGVHAALTAIGLIDDTVPQRHQDKVMAMFDRAKAPLLQSDIFDFGDTRFLHDLREQGMDFASDRDGWRLPPNDALFLQRKFGGTYLLASRLKARLDVKALLSPYLRPSEMTAGNGATIRFGDDC</sequence>
<evidence type="ECO:0000259" key="5">
    <source>
        <dbReference type="Pfam" id="PF03109"/>
    </source>
</evidence>
<keyword evidence="7" id="KW-1185">Reference proteome</keyword>
<dbReference type="SUPFAM" id="SSF56112">
    <property type="entry name" value="Protein kinase-like (PK-like)"/>
    <property type="match status" value="1"/>
</dbReference>
<dbReference type="InterPro" id="IPR051409">
    <property type="entry name" value="Atypical_kinase_ADCK"/>
</dbReference>
<comment type="similarity">
    <text evidence="1">Belongs to the protein kinase superfamily. ADCK protein kinase family.</text>
</comment>
<evidence type="ECO:0000256" key="3">
    <source>
        <dbReference type="ARBA" id="ARBA00022741"/>
    </source>
</evidence>
<evidence type="ECO:0000313" key="6">
    <source>
        <dbReference type="EMBL" id="GGD15324.1"/>
    </source>
</evidence>
<proteinExistence type="inferred from homology"/>
<organism evidence="6 7">
    <name type="scientific">Aureimonas glaciei</name>
    <dbReference type="NCBI Taxonomy" id="1776957"/>
    <lineage>
        <taxon>Bacteria</taxon>
        <taxon>Pseudomonadati</taxon>
        <taxon>Pseudomonadota</taxon>
        <taxon>Alphaproteobacteria</taxon>
        <taxon>Hyphomicrobiales</taxon>
        <taxon>Aurantimonadaceae</taxon>
        <taxon>Aureimonas</taxon>
    </lineage>
</organism>
<dbReference type="InterPro" id="IPR011009">
    <property type="entry name" value="Kinase-like_dom_sf"/>
</dbReference>
<evidence type="ECO:0000256" key="2">
    <source>
        <dbReference type="ARBA" id="ARBA00022679"/>
    </source>
</evidence>
<protein>
    <submittedName>
        <fullName evidence="6">Ubiquinol-cytochrome c reductase</fullName>
    </submittedName>
</protein>
<name>A0A916XW12_9HYPH</name>
<feature type="domain" description="ABC1 atypical kinase-like" evidence="5">
    <location>
        <begin position="75"/>
        <end position="313"/>
    </location>
</feature>
<keyword evidence="2" id="KW-0808">Transferase</keyword>